<dbReference type="SMART" id="SM01043">
    <property type="entry name" value="BTAD"/>
    <property type="match status" value="1"/>
</dbReference>
<keyword evidence="4" id="KW-0804">Transcription</keyword>
<evidence type="ECO:0000259" key="6">
    <source>
        <dbReference type="PROSITE" id="PS51755"/>
    </source>
</evidence>
<dbReference type="SMART" id="SM00382">
    <property type="entry name" value="AAA"/>
    <property type="match status" value="1"/>
</dbReference>
<dbReference type="CDD" id="cd15831">
    <property type="entry name" value="BTAD"/>
    <property type="match status" value="1"/>
</dbReference>
<dbReference type="RefSeq" id="WP_251797748.1">
    <property type="nucleotide sequence ID" value="NZ_JAMQOL010000012.1"/>
</dbReference>
<gene>
    <name evidence="7" type="ORF">LXN57_09980</name>
</gene>
<evidence type="ECO:0000256" key="2">
    <source>
        <dbReference type="ARBA" id="ARBA00023015"/>
    </source>
</evidence>
<dbReference type="SUPFAM" id="SSF48452">
    <property type="entry name" value="TPR-like"/>
    <property type="match status" value="3"/>
</dbReference>
<evidence type="ECO:0000256" key="4">
    <source>
        <dbReference type="ARBA" id="ARBA00023163"/>
    </source>
</evidence>
<dbReference type="InterPro" id="IPR005158">
    <property type="entry name" value="BTAD"/>
</dbReference>
<dbReference type="PANTHER" id="PTHR35807:SF1">
    <property type="entry name" value="TRANSCRIPTIONAL REGULATOR REDD"/>
    <property type="match status" value="1"/>
</dbReference>
<feature type="DNA-binding region" description="OmpR/PhoB-type" evidence="5">
    <location>
        <begin position="1"/>
        <end position="117"/>
    </location>
</feature>
<dbReference type="InterPro" id="IPR001867">
    <property type="entry name" value="OmpR/PhoB-type_DNA-bd"/>
</dbReference>
<feature type="domain" description="OmpR/PhoB-type" evidence="6">
    <location>
        <begin position="1"/>
        <end position="117"/>
    </location>
</feature>
<accession>A0ABT0XW78</accession>
<evidence type="ECO:0000256" key="3">
    <source>
        <dbReference type="ARBA" id="ARBA00023125"/>
    </source>
</evidence>
<dbReference type="InterPro" id="IPR016032">
    <property type="entry name" value="Sig_transdc_resp-reg_C-effctor"/>
</dbReference>
<dbReference type="InterPro" id="IPR002182">
    <property type="entry name" value="NB-ARC"/>
</dbReference>
<dbReference type="PROSITE" id="PS51755">
    <property type="entry name" value="OMPR_PHOB"/>
    <property type="match status" value="1"/>
</dbReference>
<dbReference type="Gene3D" id="1.25.40.10">
    <property type="entry name" value="Tetratricopeptide repeat domain"/>
    <property type="match status" value="2"/>
</dbReference>
<dbReference type="SUPFAM" id="SSF46894">
    <property type="entry name" value="C-terminal effector domain of the bipartite response regulators"/>
    <property type="match status" value="1"/>
</dbReference>
<dbReference type="PANTHER" id="PTHR35807">
    <property type="entry name" value="TRANSCRIPTIONAL REGULATOR REDD-RELATED"/>
    <property type="match status" value="1"/>
</dbReference>
<dbReference type="EMBL" id="JAMQOL010000012">
    <property type="protein sequence ID" value="MCM4077895.1"/>
    <property type="molecule type" value="Genomic_DNA"/>
</dbReference>
<dbReference type="Proteomes" id="UP001523216">
    <property type="component" value="Unassembled WGS sequence"/>
</dbReference>
<dbReference type="InterPro" id="IPR003593">
    <property type="entry name" value="AAA+_ATPase"/>
</dbReference>
<evidence type="ECO:0000256" key="1">
    <source>
        <dbReference type="ARBA" id="ARBA00005820"/>
    </source>
</evidence>
<dbReference type="PRINTS" id="PR00364">
    <property type="entry name" value="DISEASERSIST"/>
</dbReference>
<dbReference type="Pfam" id="PF00931">
    <property type="entry name" value="NB-ARC"/>
    <property type="match status" value="1"/>
</dbReference>
<dbReference type="InterPro" id="IPR011990">
    <property type="entry name" value="TPR-like_helical_dom_sf"/>
</dbReference>
<name>A0ABT0XW78_9ACTN</name>
<dbReference type="SMART" id="SM00862">
    <property type="entry name" value="Trans_reg_C"/>
    <property type="match status" value="1"/>
</dbReference>
<dbReference type="InterPro" id="IPR036388">
    <property type="entry name" value="WH-like_DNA-bd_sf"/>
</dbReference>
<sequence length="1009" mass="105812">MTVSAPVRFGILGPALARSADGRIVPIGGPRLRALFALLLAHAGQAVPVERLIDGVYGDQPPDGAVNALRSQVARLRGLVGDAVSSDPAGYRYAGDPDDVDVHRFERLARAGRAALDSGESARAAAVLREALGLWRGPALADVGPASFAGPLTVRLEELRMAALADRIEADLRCGDAGQLVPELLELVAAHPLRERLHAQLVSALARAGRPAEALAAYADARRILADELGADPSPALTAAYLDVLRGQTADAPAGPPPKGAPRTLPATVADFTGRDADLTAIRRALGGQPAGGRLAVPIVAIAGRAGMGKTTLAVHAAHGLTDRFPDGQLFAGLHAGGPRPVDAGAILERFLRMLGVHGSDIPGAVDDRAALFRSLLADRRVLIVLDDVGSEQDVLPLLPGSTSCAVLVTSRRRLAGLAAATVLELGRFSPEQSLELLGRVVGGDRVGQEAAVARTLAEQCGYLPLALRIAGARLALRPHWTVRQMAVRLVDEERRLDELVHGGMAIGASISLNHDALSAPARRLFRLLAVLDAHVYSGWTAAALLGASLDSAQETLDELVDAQLVQPILPGHGLLTQYRFHDLVRGFARQRLAADESPGEAEAALVRMLDAVLALTRAATGPQMAGEVLSDQGRTLAWSPPPVLLEAVTADPTAWLEQERTGIVAAVHQASRAGLSERCHGLAEAVQPFLSLRAYRDDARSVLTVALETARRAGDRRGEAVMLFSLRMDVADVHDQDAALRDLTRAETLFRQLDDQPGVAVALRAQAFVAYRYGRTATAVRLFSSALEMARALGHDGEAAYILQILAAIQLLHGEAGTALVLLAEALDAARASNKPRVLAQVLYRTGQAHREAGDRESAAGVLRDALAVARATGDASGEAHILVEQVRAELWPEAPEAAASLLAAARERAVAARDALAEGHVLSASAELAGAGHDHAGAARLLGEAAAKFRSVGSLVYEARALVALGDAQQAGGDQEAAATTRAQAAVLIDRTEPAIAVRLRSGPDRR</sequence>
<dbReference type="Pfam" id="PF03704">
    <property type="entry name" value="BTAD"/>
    <property type="match status" value="1"/>
</dbReference>
<protein>
    <submittedName>
        <fullName evidence="7">NB-ARC domain-containing protein</fullName>
    </submittedName>
</protein>
<organism evidence="7 8">
    <name type="scientific">Paractinoplanes hotanensis</name>
    <dbReference type="NCBI Taxonomy" id="2906497"/>
    <lineage>
        <taxon>Bacteria</taxon>
        <taxon>Bacillati</taxon>
        <taxon>Actinomycetota</taxon>
        <taxon>Actinomycetes</taxon>
        <taxon>Micromonosporales</taxon>
        <taxon>Micromonosporaceae</taxon>
        <taxon>Paractinoplanes</taxon>
    </lineage>
</organism>
<keyword evidence="3 5" id="KW-0238">DNA-binding</keyword>
<dbReference type="SUPFAM" id="SSF52540">
    <property type="entry name" value="P-loop containing nucleoside triphosphate hydrolases"/>
    <property type="match status" value="1"/>
</dbReference>
<proteinExistence type="inferred from homology"/>
<reference evidence="7 8" key="1">
    <citation type="submission" date="2022-06" db="EMBL/GenBank/DDBJ databases">
        <title>Actinoplanes abujensis sp. nov., isolated from Nigerian arid soil.</title>
        <authorList>
            <person name="Ding P."/>
        </authorList>
    </citation>
    <scope>NUCLEOTIDE SEQUENCE [LARGE SCALE GENOMIC DNA]</scope>
    <source>
        <strain evidence="8">TRM88002</strain>
    </source>
</reference>
<keyword evidence="2" id="KW-0805">Transcription regulation</keyword>
<evidence type="ECO:0000256" key="5">
    <source>
        <dbReference type="PROSITE-ProRule" id="PRU01091"/>
    </source>
</evidence>
<keyword evidence="8" id="KW-1185">Reference proteome</keyword>
<comment type="caution">
    <text evidence="7">The sequence shown here is derived from an EMBL/GenBank/DDBJ whole genome shotgun (WGS) entry which is preliminary data.</text>
</comment>
<comment type="similarity">
    <text evidence="1">Belongs to the AfsR/DnrI/RedD regulatory family.</text>
</comment>
<dbReference type="Gene3D" id="1.10.10.10">
    <property type="entry name" value="Winged helix-like DNA-binding domain superfamily/Winged helix DNA-binding domain"/>
    <property type="match status" value="1"/>
</dbReference>
<evidence type="ECO:0000313" key="7">
    <source>
        <dbReference type="EMBL" id="MCM4077895.1"/>
    </source>
</evidence>
<evidence type="ECO:0000313" key="8">
    <source>
        <dbReference type="Proteomes" id="UP001523216"/>
    </source>
</evidence>
<dbReference type="InterPro" id="IPR051677">
    <property type="entry name" value="AfsR-DnrI-RedD_regulator"/>
</dbReference>
<dbReference type="Gene3D" id="3.40.50.300">
    <property type="entry name" value="P-loop containing nucleotide triphosphate hydrolases"/>
    <property type="match status" value="1"/>
</dbReference>
<dbReference type="InterPro" id="IPR027417">
    <property type="entry name" value="P-loop_NTPase"/>
</dbReference>